<evidence type="ECO:0000259" key="3">
    <source>
        <dbReference type="PROSITE" id="PS51186"/>
    </source>
</evidence>
<dbReference type="EMBL" id="ML978121">
    <property type="protein sequence ID" value="KAF2104537.1"/>
    <property type="molecule type" value="Genomic_DNA"/>
</dbReference>
<dbReference type="Gene3D" id="3.40.630.30">
    <property type="match status" value="1"/>
</dbReference>
<dbReference type="InterPro" id="IPR050832">
    <property type="entry name" value="Bact_Acetyltransf"/>
</dbReference>
<feature type="domain" description="N-acetyltransferase" evidence="3">
    <location>
        <begin position="3"/>
        <end position="179"/>
    </location>
</feature>
<dbReference type="PROSITE" id="PS51186">
    <property type="entry name" value="GNAT"/>
    <property type="match status" value="1"/>
</dbReference>
<name>A0A9P4IU70_9PEZI</name>
<dbReference type="Pfam" id="PF00583">
    <property type="entry name" value="Acetyltransf_1"/>
    <property type="match status" value="1"/>
</dbReference>
<dbReference type="SUPFAM" id="SSF55729">
    <property type="entry name" value="Acyl-CoA N-acyltransferases (Nat)"/>
    <property type="match status" value="1"/>
</dbReference>
<keyword evidence="2" id="KW-0012">Acyltransferase</keyword>
<dbReference type="Proteomes" id="UP000799772">
    <property type="component" value="Unassembled WGS sequence"/>
</dbReference>
<proteinExistence type="predicted"/>
<dbReference type="AlphaFoldDB" id="A0A9P4IU70"/>
<evidence type="ECO:0000256" key="2">
    <source>
        <dbReference type="ARBA" id="ARBA00023315"/>
    </source>
</evidence>
<evidence type="ECO:0000313" key="4">
    <source>
        <dbReference type="EMBL" id="KAF2104537.1"/>
    </source>
</evidence>
<dbReference type="GO" id="GO:0016747">
    <property type="term" value="F:acyltransferase activity, transferring groups other than amino-acyl groups"/>
    <property type="evidence" value="ECO:0007669"/>
    <property type="project" value="InterPro"/>
</dbReference>
<protein>
    <submittedName>
        <fullName evidence="4">N-acetyltransferase</fullName>
    </submittedName>
</protein>
<gene>
    <name evidence="4" type="ORF">NA57DRAFT_70741</name>
</gene>
<dbReference type="OrthoDB" id="41532at2759"/>
<keyword evidence="5" id="KW-1185">Reference proteome</keyword>
<evidence type="ECO:0000256" key="1">
    <source>
        <dbReference type="ARBA" id="ARBA00022679"/>
    </source>
</evidence>
<accession>A0A9P4IU70</accession>
<keyword evidence="1" id="KW-0808">Transferase</keyword>
<sequence length="179" mass="20013">MAYKLRTATLDDQQRLHGLIERSVRELSANDYTPEQIKEAIGNTFGVDTQLIKDETYFVVEEQSSGQIVGCGGWSFRKTLFGSDFVKERSASELDPASEAAKIRAFFVDPSITRAGLGSMLLSHCEAEATARGFRKLELMSTLPGQRFYAAKGYIYTGDHYHELSPGLKIKFISMRKSL</sequence>
<reference evidence="4" key="1">
    <citation type="journal article" date="2020" name="Stud. Mycol.">
        <title>101 Dothideomycetes genomes: a test case for predicting lifestyles and emergence of pathogens.</title>
        <authorList>
            <person name="Haridas S."/>
            <person name="Albert R."/>
            <person name="Binder M."/>
            <person name="Bloem J."/>
            <person name="Labutti K."/>
            <person name="Salamov A."/>
            <person name="Andreopoulos B."/>
            <person name="Baker S."/>
            <person name="Barry K."/>
            <person name="Bills G."/>
            <person name="Bluhm B."/>
            <person name="Cannon C."/>
            <person name="Castanera R."/>
            <person name="Culley D."/>
            <person name="Daum C."/>
            <person name="Ezra D."/>
            <person name="Gonzalez J."/>
            <person name="Henrissat B."/>
            <person name="Kuo A."/>
            <person name="Liang C."/>
            <person name="Lipzen A."/>
            <person name="Lutzoni F."/>
            <person name="Magnuson J."/>
            <person name="Mondo S."/>
            <person name="Nolan M."/>
            <person name="Ohm R."/>
            <person name="Pangilinan J."/>
            <person name="Park H.-J."/>
            <person name="Ramirez L."/>
            <person name="Alfaro M."/>
            <person name="Sun H."/>
            <person name="Tritt A."/>
            <person name="Yoshinaga Y."/>
            <person name="Zwiers L.-H."/>
            <person name="Turgeon B."/>
            <person name="Goodwin S."/>
            <person name="Spatafora J."/>
            <person name="Crous P."/>
            <person name="Grigoriev I."/>
        </authorList>
    </citation>
    <scope>NUCLEOTIDE SEQUENCE</scope>
    <source>
        <strain evidence="4">CBS 133067</strain>
    </source>
</reference>
<evidence type="ECO:0000313" key="5">
    <source>
        <dbReference type="Proteomes" id="UP000799772"/>
    </source>
</evidence>
<dbReference type="PANTHER" id="PTHR43877">
    <property type="entry name" value="AMINOALKYLPHOSPHONATE N-ACETYLTRANSFERASE-RELATED-RELATED"/>
    <property type="match status" value="1"/>
</dbReference>
<dbReference type="PANTHER" id="PTHR43877:SF1">
    <property type="entry name" value="ACETYLTRANSFERASE"/>
    <property type="match status" value="1"/>
</dbReference>
<dbReference type="InterPro" id="IPR000182">
    <property type="entry name" value="GNAT_dom"/>
</dbReference>
<dbReference type="InterPro" id="IPR016181">
    <property type="entry name" value="Acyl_CoA_acyltransferase"/>
</dbReference>
<dbReference type="CDD" id="cd04301">
    <property type="entry name" value="NAT_SF"/>
    <property type="match status" value="1"/>
</dbReference>
<organism evidence="4 5">
    <name type="scientific">Rhizodiscina lignyota</name>
    <dbReference type="NCBI Taxonomy" id="1504668"/>
    <lineage>
        <taxon>Eukaryota</taxon>
        <taxon>Fungi</taxon>
        <taxon>Dikarya</taxon>
        <taxon>Ascomycota</taxon>
        <taxon>Pezizomycotina</taxon>
        <taxon>Dothideomycetes</taxon>
        <taxon>Pleosporomycetidae</taxon>
        <taxon>Aulographales</taxon>
        <taxon>Rhizodiscinaceae</taxon>
        <taxon>Rhizodiscina</taxon>
    </lineage>
</organism>
<comment type="caution">
    <text evidence="4">The sequence shown here is derived from an EMBL/GenBank/DDBJ whole genome shotgun (WGS) entry which is preliminary data.</text>
</comment>